<dbReference type="Proteomes" id="UP000053621">
    <property type="component" value="Unassembled WGS sequence"/>
</dbReference>
<feature type="compositionally biased region" description="Acidic residues" evidence="1">
    <location>
        <begin position="14"/>
        <end position="34"/>
    </location>
</feature>
<feature type="compositionally biased region" description="Basic and acidic residues" evidence="1">
    <location>
        <begin position="58"/>
        <end position="73"/>
    </location>
</feature>
<dbReference type="Pfam" id="PF25925">
    <property type="entry name" value="DUF7970"/>
    <property type="match status" value="1"/>
</dbReference>
<protein>
    <submittedName>
        <fullName evidence="2">Uncharacterized protein</fullName>
    </submittedName>
</protein>
<dbReference type="AlphaFoldDB" id="A0A2P4NSY5"/>
<sequence>MPKENRFAGLGEAMESETESESDEEETPGEDAPDASEKSEPEPAGESETADESESEDASEKSDGVGEKQRGDGESNEGEELDEGDELDENDELDESEELDEAVEAAESDTGEESAEVADETGQTAEAEGGPAFEFEATTAKSIYVRTETLDRLDDAEFEVESFLRREHDVRDLTGREFHDALVRVAAEYPEEIADAVLETRDE</sequence>
<evidence type="ECO:0000256" key="1">
    <source>
        <dbReference type="SAM" id="MobiDB-lite"/>
    </source>
</evidence>
<proteinExistence type="predicted"/>
<feature type="region of interest" description="Disordered" evidence="1">
    <location>
        <begin position="1"/>
        <end position="133"/>
    </location>
</feature>
<accession>A0A2P4NSY5</accession>
<reference evidence="2" key="1">
    <citation type="submission" date="2017-08" db="EMBL/GenBank/DDBJ databases">
        <title>Haloferax marisrubri sp. nov., isolated from the Discovery deep brine-seawater interface in the Red Sea.</title>
        <authorList>
            <person name="Zhang G."/>
            <person name="Stingl U."/>
        </authorList>
    </citation>
    <scope>NUCLEOTIDE SEQUENCE [LARGE SCALE GENOMIC DNA]</scope>
    <source>
        <strain evidence="2">SB3</strain>
    </source>
</reference>
<evidence type="ECO:0000313" key="3">
    <source>
        <dbReference type="Proteomes" id="UP000053621"/>
    </source>
</evidence>
<dbReference type="InterPro" id="IPR058276">
    <property type="entry name" value="DUF7970"/>
</dbReference>
<gene>
    <name evidence="2" type="ORF">AUR65_007130</name>
</gene>
<dbReference type="OrthoDB" id="300423at2157"/>
<feature type="compositionally biased region" description="Acidic residues" evidence="1">
    <location>
        <begin position="74"/>
        <end position="119"/>
    </location>
</feature>
<dbReference type="RefSeq" id="WP_058566186.1">
    <property type="nucleotide sequence ID" value="NZ_LOPW02000006.1"/>
</dbReference>
<organism evidence="2 3">
    <name type="scientific">Haloferax marisrubri</name>
    <dbReference type="NCBI Taxonomy" id="1544719"/>
    <lineage>
        <taxon>Archaea</taxon>
        <taxon>Methanobacteriati</taxon>
        <taxon>Methanobacteriota</taxon>
        <taxon>Stenosarchaea group</taxon>
        <taxon>Halobacteria</taxon>
        <taxon>Halobacteriales</taxon>
        <taxon>Haloferacaceae</taxon>
        <taxon>Haloferax</taxon>
    </lineage>
</organism>
<evidence type="ECO:0000313" key="2">
    <source>
        <dbReference type="EMBL" id="POG56277.1"/>
    </source>
</evidence>
<keyword evidence="3" id="KW-1185">Reference proteome</keyword>
<dbReference type="EMBL" id="LOPW02000006">
    <property type="protein sequence ID" value="POG56277.1"/>
    <property type="molecule type" value="Genomic_DNA"/>
</dbReference>
<name>A0A2P4NSY5_9EURY</name>
<comment type="caution">
    <text evidence="2">The sequence shown here is derived from an EMBL/GenBank/DDBJ whole genome shotgun (WGS) entry which is preliminary data.</text>
</comment>
<feature type="compositionally biased region" description="Acidic residues" evidence="1">
    <location>
        <begin position="43"/>
        <end position="57"/>
    </location>
</feature>